<evidence type="ECO:0000313" key="1">
    <source>
        <dbReference type="EMBL" id="MBB4621930.1"/>
    </source>
</evidence>
<dbReference type="InterPro" id="IPR008928">
    <property type="entry name" value="6-hairpin_glycosidase_sf"/>
</dbReference>
<keyword evidence="2" id="KW-1185">Reference proteome</keyword>
<protein>
    <submittedName>
        <fullName evidence="1">Uncharacterized protein</fullName>
    </submittedName>
</protein>
<dbReference type="PROSITE" id="PS51257">
    <property type="entry name" value="PROKAR_LIPOPROTEIN"/>
    <property type="match status" value="1"/>
</dbReference>
<dbReference type="EMBL" id="JACHOC010000003">
    <property type="protein sequence ID" value="MBB4621930.1"/>
    <property type="molecule type" value="Genomic_DNA"/>
</dbReference>
<sequence length="773" mass="86285">MHKYHWLISVLGLLISGCTAENKTKPFLSSLDGGALPYVYRYDGNRLEESYPFQKDIVRIDDVTVWASDIDQQASGNEGVSELTYRFQLKKGHMSNAGVGIEFKFENWDTSNQVFAPAAVYNGNRFRSLNIPYPPYIYDKKEKEPDMPVTITQVPRLSVQPEPSRIEMLTSNCTTPMLSFYSPSRQKGFILLTTQDTWLGNSGFTIREDPEEHTASFIVAAPGVREKKYVMTNLVDSEDHAIDWNEGDSVSVRLKVYNFDASSLDIFFDRLFEVRKALSGKNEYIDRMPFSETASVILDHHDRTKWLDDGRYKYICNQPDSDSPYGHIQTGWSGIPVYAFPQAIRPTLQRVARIVSSLNMLRLAQGKSGLFYGMFKKGELFGDNFNEMNERRSIAMIRRTGLVLYQSLQIEDLLEKQGFGSQIDPEWDNMLRKAADGLVTLWNRYGQFGQFVDVETGEMDINNSTAGAINIAALALASRKYGDPRYQEVAEAAGNLYYERDLMQGYTGGGPAEILQCPDSESAAELAESLTVLYEITGKKEWLDKARFAAAMFSSWVVSYDYKFPAGSDLGRIGAKATGSVWASVQNEHSAPGIYILSGDFLLKLYRATGDERYAELLKDIAHNVVQYVTTPSNPLGHGSAPGSVSERVNLSDWEGVGGIGNVSAGDSNMAWETVALLSILQNPGIYLQTDTDKLLVLDHVNARVLERTDKGTLLEIENPTDFPAQIAVFAETKVESGKPLGCNACLEWPKVDVGSKEKIKVLIDKNGNILVR</sequence>
<dbReference type="InterPro" id="IPR012341">
    <property type="entry name" value="6hp_glycosidase-like_sf"/>
</dbReference>
<organism evidence="1 2">
    <name type="scientific">Parabacteroides faecis</name>
    <dbReference type="NCBI Taxonomy" id="1217282"/>
    <lineage>
        <taxon>Bacteria</taxon>
        <taxon>Pseudomonadati</taxon>
        <taxon>Bacteroidota</taxon>
        <taxon>Bacteroidia</taxon>
        <taxon>Bacteroidales</taxon>
        <taxon>Tannerellaceae</taxon>
        <taxon>Parabacteroides</taxon>
    </lineage>
</organism>
<accession>A0ABR6KK94</accession>
<dbReference type="SUPFAM" id="SSF48208">
    <property type="entry name" value="Six-hairpin glycosidases"/>
    <property type="match status" value="1"/>
</dbReference>
<dbReference type="Gene3D" id="1.50.10.10">
    <property type="match status" value="1"/>
</dbReference>
<comment type="caution">
    <text evidence="1">The sequence shown here is derived from an EMBL/GenBank/DDBJ whole genome shotgun (WGS) entry which is preliminary data.</text>
</comment>
<proteinExistence type="predicted"/>
<reference evidence="1 2" key="1">
    <citation type="submission" date="2020-08" db="EMBL/GenBank/DDBJ databases">
        <title>Genomic Encyclopedia of Type Strains, Phase IV (KMG-IV): sequencing the most valuable type-strain genomes for metagenomic binning, comparative biology and taxonomic classification.</title>
        <authorList>
            <person name="Goeker M."/>
        </authorList>
    </citation>
    <scope>NUCLEOTIDE SEQUENCE [LARGE SCALE GENOMIC DNA]</scope>
    <source>
        <strain evidence="1 2">DSM 102983</strain>
    </source>
</reference>
<name>A0ABR6KK94_9BACT</name>
<dbReference type="Proteomes" id="UP000533637">
    <property type="component" value="Unassembled WGS sequence"/>
</dbReference>
<evidence type="ECO:0000313" key="2">
    <source>
        <dbReference type="Proteomes" id="UP000533637"/>
    </source>
</evidence>
<dbReference type="RefSeq" id="WP_183670264.1">
    <property type="nucleotide sequence ID" value="NZ_BMPB01000001.1"/>
</dbReference>
<gene>
    <name evidence="1" type="ORF">GGQ57_001827</name>
</gene>